<reference evidence="2 3" key="1">
    <citation type="submission" date="2023-01" db="EMBL/GenBank/DDBJ databases">
        <title>Analysis of 21 Apiospora genomes using comparative genomics revels a genus with tremendous synthesis potential of carbohydrate active enzymes and secondary metabolites.</title>
        <authorList>
            <person name="Sorensen T."/>
        </authorList>
    </citation>
    <scope>NUCLEOTIDE SEQUENCE [LARGE SCALE GENOMIC DNA]</scope>
    <source>
        <strain evidence="2 3">CBS 117206</strain>
    </source>
</reference>
<feature type="compositionally biased region" description="Polar residues" evidence="1">
    <location>
        <begin position="166"/>
        <end position="175"/>
    </location>
</feature>
<feature type="region of interest" description="Disordered" evidence="1">
    <location>
        <begin position="61"/>
        <end position="101"/>
    </location>
</feature>
<feature type="region of interest" description="Disordered" evidence="1">
    <location>
        <begin position="119"/>
        <end position="201"/>
    </location>
</feature>
<evidence type="ECO:0000313" key="3">
    <source>
        <dbReference type="Proteomes" id="UP001392437"/>
    </source>
</evidence>
<feature type="compositionally biased region" description="Low complexity" evidence="1">
    <location>
        <begin position="119"/>
        <end position="131"/>
    </location>
</feature>
<dbReference type="Proteomes" id="UP001392437">
    <property type="component" value="Unassembled WGS sequence"/>
</dbReference>
<protein>
    <submittedName>
        <fullName evidence="2">Uncharacterized protein</fullName>
    </submittedName>
</protein>
<feature type="compositionally biased region" description="Low complexity" evidence="1">
    <location>
        <begin position="181"/>
        <end position="201"/>
    </location>
</feature>
<accession>A0AAW0QEZ5</accession>
<evidence type="ECO:0000256" key="1">
    <source>
        <dbReference type="SAM" id="MobiDB-lite"/>
    </source>
</evidence>
<name>A0AAW0QEZ5_9PEZI</name>
<evidence type="ECO:0000313" key="2">
    <source>
        <dbReference type="EMBL" id="KAK8101703.1"/>
    </source>
</evidence>
<gene>
    <name evidence="2" type="ORF">PG999_012077</name>
</gene>
<feature type="compositionally biased region" description="Basic and acidic residues" evidence="1">
    <location>
        <begin position="80"/>
        <end position="91"/>
    </location>
</feature>
<comment type="caution">
    <text evidence="2">The sequence shown here is derived from an EMBL/GenBank/DDBJ whole genome shotgun (WGS) entry which is preliminary data.</text>
</comment>
<keyword evidence="3" id="KW-1185">Reference proteome</keyword>
<dbReference type="AlphaFoldDB" id="A0AAW0QEZ5"/>
<sequence length="201" mass="21296">MMGSMPGQHHRAELDGADYYAGQESSQYTQSMFPGLALMQLPELTLEETNEMNQGLARLATAASGGGNNDGDGDVDGGGEEARSHGEHDETSTSEVEASGPSRILENYSWGSPFYSSSPVASAASPSSHPSYTVRHPRITSLQSSPRRSLWGSLRGSHRGSLAYPDSTTTSNSNLVDHCASLSLSPSPHYSTPPSTHILAE</sequence>
<dbReference type="EMBL" id="JAQQWP010000009">
    <property type="protein sequence ID" value="KAK8101703.1"/>
    <property type="molecule type" value="Genomic_DNA"/>
</dbReference>
<organism evidence="2 3">
    <name type="scientific">Apiospora kogelbergensis</name>
    <dbReference type="NCBI Taxonomy" id="1337665"/>
    <lineage>
        <taxon>Eukaryota</taxon>
        <taxon>Fungi</taxon>
        <taxon>Dikarya</taxon>
        <taxon>Ascomycota</taxon>
        <taxon>Pezizomycotina</taxon>
        <taxon>Sordariomycetes</taxon>
        <taxon>Xylariomycetidae</taxon>
        <taxon>Amphisphaeriales</taxon>
        <taxon>Apiosporaceae</taxon>
        <taxon>Apiospora</taxon>
    </lineage>
</organism>
<proteinExistence type="predicted"/>